<evidence type="ECO:0000313" key="4">
    <source>
        <dbReference type="Proteomes" id="UP000185003"/>
    </source>
</evidence>
<feature type="domain" description="Enoyl reductase (ER)" evidence="2">
    <location>
        <begin position="10"/>
        <end position="311"/>
    </location>
</feature>
<proteinExistence type="predicted"/>
<dbReference type="InterPro" id="IPR050700">
    <property type="entry name" value="YIM1/Zinc_Alcohol_DH_Fams"/>
</dbReference>
<sequence>MKAITLNGPGGTEQLRVTELPQRVAQDGEVVVQVKAFSINPVDIKTRNGKALMGRLKDENPIILGWDISGIVTAVGANVTDFKEGDAVFGMVNFPGHGKAYAEYVVSPAAHLTLKPGNISHEEAAAATLAALTAWQALVTHAKIKSGDKILVHAAAGGVGHYAVQIAKYLGAHVTGTSSAANKEFILGLGADVHIDYKSQRFEEVTGGLDLVLDAFGGDMIERSLEVIKPGGQLITLPTGAVEGLKEKSEAKGINGYHFMVSSNGKDMASLAELLEKGIVKSHVSQVFPFTEIVKAHQQVETGRTVGKVIVRP</sequence>
<dbReference type="STRING" id="536979.SAMN04488055_2320"/>
<dbReference type="Proteomes" id="UP000185003">
    <property type="component" value="Unassembled WGS sequence"/>
</dbReference>
<protein>
    <submittedName>
        <fullName evidence="3">NADPH:quinone reductase</fullName>
    </submittedName>
</protein>
<dbReference type="AlphaFoldDB" id="A0A1N6FNJ7"/>
<dbReference type="Gene3D" id="3.90.180.10">
    <property type="entry name" value="Medium-chain alcohol dehydrogenases, catalytic domain"/>
    <property type="match status" value="1"/>
</dbReference>
<gene>
    <name evidence="3" type="ORF">SAMN04488055_2320</name>
</gene>
<dbReference type="OrthoDB" id="634508at2"/>
<accession>A0A1N6FNJ7</accession>
<dbReference type="EMBL" id="FSRA01000001">
    <property type="protein sequence ID" value="SIN96814.1"/>
    <property type="molecule type" value="Genomic_DNA"/>
</dbReference>
<dbReference type="PANTHER" id="PTHR11695:SF294">
    <property type="entry name" value="RETICULON-4-INTERACTING PROTEIN 1, MITOCHONDRIAL"/>
    <property type="match status" value="1"/>
</dbReference>
<dbReference type="Gene3D" id="3.40.50.720">
    <property type="entry name" value="NAD(P)-binding Rossmann-like Domain"/>
    <property type="match status" value="1"/>
</dbReference>
<dbReference type="InterPro" id="IPR013154">
    <property type="entry name" value="ADH-like_N"/>
</dbReference>
<dbReference type="SUPFAM" id="SSF51735">
    <property type="entry name" value="NAD(P)-binding Rossmann-fold domains"/>
    <property type="match status" value="1"/>
</dbReference>
<dbReference type="InterPro" id="IPR020843">
    <property type="entry name" value="ER"/>
</dbReference>
<dbReference type="PANTHER" id="PTHR11695">
    <property type="entry name" value="ALCOHOL DEHYDROGENASE RELATED"/>
    <property type="match status" value="1"/>
</dbReference>
<dbReference type="GO" id="GO:0008270">
    <property type="term" value="F:zinc ion binding"/>
    <property type="evidence" value="ECO:0007669"/>
    <property type="project" value="InterPro"/>
</dbReference>
<evidence type="ECO:0000313" key="3">
    <source>
        <dbReference type="EMBL" id="SIN96814.1"/>
    </source>
</evidence>
<dbReference type="SUPFAM" id="SSF50129">
    <property type="entry name" value="GroES-like"/>
    <property type="match status" value="1"/>
</dbReference>
<organism evidence="3 4">
    <name type="scientific">Chitinophaga niabensis</name>
    <dbReference type="NCBI Taxonomy" id="536979"/>
    <lineage>
        <taxon>Bacteria</taxon>
        <taxon>Pseudomonadati</taxon>
        <taxon>Bacteroidota</taxon>
        <taxon>Chitinophagia</taxon>
        <taxon>Chitinophagales</taxon>
        <taxon>Chitinophagaceae</taxon>
        <taxon>Chitinophaga</taxon>
    </lineage>
</organism>
<keyword evidence="1" id="KW-0560">Oxidoreductase</keyword>
<dbReference type="InterPro" id="IPR002364">
    <property type="entry name" value="Quin_OxRdtase/zeta-crystal_CS"/>
</dbReference>
<dbReference type="InterPro" id="IPR036291">
    <property type="entry name" value="NAD(P)-bd_dom_sf"/>
</dbReference>
<reference evidence="3 4" key="1">
    <citation type="submission" date="2016-11" db="EMBL/GenBank/DDBJ databases">
        <authorList>
            <person name="Jaros S."/>
            <person name="Januszkiewicz K."/>
            <person name="Wedrychowicz H."/>
        </authorList>
    </citation>
    <scope>NUCLEOTIDE SEQUENCE [LARGE SCALE GENOMIC DNA]</scope>
    <source>
        <strain evidence="3 4">DSM 24787</strain>
    </source>
</reference>
<dbReference type="PROSITE" id="PS01162">
    <property type="entry name" value="QOR_ZETA_CRYSTAL"/>
    <property type="match status" value="1"/>
</dbReference>
<dbReference type="Pfam" id="PF13602">
    <property type="entry name" value="ADH_zinc_N_2"/>
    <property type="match status" value="1"/>
</dbReference>
<dbReference type="SMART" id="SM00829">
    <property type="entry name" value="PKS_ER"/>
    <property type="match status" value="1"/>
</dbReference>
<keyword evidence="4" id="KW-1185">Reference proteome</keyword>
<dbReference type="InterPro" id="IPR011032">
    <property type="entry name" value="GroES-like_sf"/>
</dbReference>
<dbReference type="CDD" id="cd05289">
    <property type="entry name" value="MDR_like_2"/>
    <property type="match status" value="1"/>
</dbReference>
<evidence type="ECO:0000259" key="2">
    <source>
        <dbReference type="SMART" id="SM00829"/>
    </source>
</evidence>
<dbReference type="RefSeq" id="WP_074239375.1">
    <property type="nucleotide sequence ID" value="NZ_FSRA01000001.1"/>
</dbReference>
<evidence type="ECO:0000256" key="1">
    <source>
        <dbReference type="ARBA" id="ARBA00023002"/>
    </source>
</evidence>
<dbReference type="Pfam" id="PF08240">
    <property type="entry name" value="ADH_N"/>
    <property type="match status" value="1"/>
</dbReference>
<dbReference type="GO" id="GO:0016491">
    <property type="term" value="F:oxidoreductase activity"/>
    <property type="evidence" value="ECO:0007669"/>
    <property type="project" value="UniProtKB-KW"/>
</dbReference>
<name>A0A1N6FNJ7_9BACT</name>